<evidence type="ECO:0000256" key="2">
    <source>
        <dbReference type="ARBA" id="ARBA00022692"/>
    </source>
</evidence>
<dbReference type="RefSeq" id="XP_073558112.1">
    <property type="nucleotide sequence ID" value="XM_073703510.1"/>
</dbReference>
<feature type="transmembrane region" description="Helical" evidence="10">
    <location>
        <begin position="36"/>
        <end position="57"/>
    </location>
</feature>
<evidence type="ECO:0000256" key="8">
    <source>
        <dbReference type="PROSITE-ProRule" id="PRU00175"/>
    </source>
</evidence>
<evidence type="ECO:0000313" key="13">
    <source>
        <dbReference type="Proteomes" id="UP001642720"/>
    </source>
</evidence>
<keyword evidence="6 10" id="KW-1133">Transmembrane helix</keyword>
<comment type="subcellular location">
    <subcellularLocation>
        <location evidence="1">Membrane</location>
    </subcellularLocation>
</comment>
<accession>A0ABY2H1M3</accession>
<protein>
    <submittedName>
        <fullName evidence="12">Transmembrane domain-containing protein</fullName>
    </submittedName>
</protein>
<feature type="region of interest" description="Disordered" evidence="9">
    <location>
        <begin position="66"/>
        <end position="98"/>
    </location>
</feature>
<evidence type="ECO:0000259" key="11">
    <source>
        <dbReference type="PROSITE" id="PS50089"/>
    </source>
</evidence>
<dbReference type="Gene3D" id="3.30.40.10">
    <property type="entry name" value="Zinc/RING finger domain, C3HC4 (zinc finger)"/>
    <property type="match status" value="1"/>
</dbReference>
<dbReference type="CDD" id="cd16454">
    <property type="entry name" value="RING-H2_PA-TM-RING"/>
    <property type="match status" value="1"/>
</dbReference>
<evidence type="ECO:0000256" key="6">
    <source>
        <dbReference type="ARBA" id="ARBA00022989"/>
    </source>
</evidence>
<dbReference type="InterPro" id="IPR001841">
    <property type="entry name" value="Znf_RING"/>
</dbReference>
<dbReference type="Proteomes" id="UP001642720">
    <property type="component" value="Unassembled WGS sequence"/>
</dbReference>
<reference evidence="12 13" key="1">
    <citation type="submission" date="2018-01" db="EMBL/GenBank/DDBJ databases">
        <title>Genome characterization of the sugarcane-associated fungus Trichoderma ghanense CCMA-1212 and their application in lignocelulose bioconversion.</title>
        <authorList>
            <person name="Steindorff A.S."/>
            <person name="Mendes T.D."/>
            <person name="Vilela E.S.D."/>
            <person name="Rodrigues D.S."/>
            <person name="Formighieri E.F."/>
            <person name="Melo I.S."/>
            <person name="Favaro L.C.L."/>
        </authorList>
    </citation>
    <scope>NUCLEOTIDE SEQUENCE [LARGE SCALE GENOMIC DNA]</scope>
    <source>
        <strain evidence="12 13">CCMA-1212</strain>
    </source>
</reference>
<evidence type="ECO:0000256" key="5">
    <source>
        <dbReference type="ARBA" id="ARBA00022833"/>
    </source>
</evidence>
<keyword evidence="13" id="KW-1185">Reference proteome</keyword>
<dbReference type="InterPro" id="IPR013083">
    <property type="entry name" value="Znf_RING/FYVE/PHD"/>
</dbReference>
<evidence type="ECO:0000256" key="10">
    <source>
        <dbReference type="SAM" id="Phobius"/>
    </source>
</evidence>
<dbReference type="EMBL" id="PPTA01000008">
    <property type="protein sequence ID" value="TFB01911.1"/>
    <property type="molecule type" value="Genomic_DNA"/>
</dbReference>
<dbReference type="Pfam" id="PF13639">
    <property type="entry name" value="zf-RING_2"/>
    <property type="match status" value="1"/>
</dbReference>
<evidence type="ECO:0000256" key="3">
    <source>
        <dbReference type="ARBA" id="ARBA00022723"/>
    </source>
</evidence>
<keyword evidence="7 10" id="KW-0472">Membrane</keyword>
<evidence type="ECO:0000313" key="12">
    <source>
        <dbReference type="EMBL" id="TFB01911.1"/>
    </source>
</evidence>
<feature type="domain" description="RING-type" evidence="11">
    <location>
        <begin position="119"/>
        <end position="161"/>
    </location>
</feature>
<evidence type="ECO:0000256" key="7">
    <source>
        <dbReference type="ARBA" id="ARBA00023136"/>
    </source>
</evidence>
<proteinExistence type="predicted"/>
<dbReference type="PANTHER" id="PTHR46539:SF1">
    <property type="entry name" value="E3 UBIQUITIN-PROTEIN LIGASE ATL42"/>
    <property type="match status" value="1"/>
</dbReference>
<keyword evidence="4 8" id="KW-0863">Zinc-finger</keyword>
<comment type="caution">
    <text evidence="12">The sequence shown here is derived from an EMBL/GenBank/DDBJ whole genome shotgun (WGS) entry which is preliminary data.</text>
</comment>
<dbReference type="SUPFAM" id="SSF57850">
    <property type="entry name" value="RING/U-box"/>
    <property type="match status" value="1"/>
</dbReference>
<keyword evidence="3" id="KW-0479">Metal-binding</keyword>
<gene>
    <name evidence="12" type="ORF">CCMA1212_006280</name>
</gene>
<keyword evidence="5" id="KW-0862">Zinc</keyword>
<organism evidence="12 13">
    <name type="scientific">Trichoderma ghanense</name>
    <dbReference type="NCBI Taxonomy" id="65468"/>
    <lineage>
        <taxon>Eukaryota</taxon>
        <taxon>Fungi</taxon>
        <taxon>Dikarya</taxon>
        <taxon>Ascomycota</taxon>
        <taxon>Pezizomycotina</taxon>
        <taxon>Sordariomycetes</taxon>
        <taxon>Hypocreomycetidae</taxon>
        <taxon>Hypocreales</taxon>
        <taxon>Hypocreaceae</taxon>
        <taxon>Trichoderma</taxon>
    </lineage>
</organism>
<dbReference type="SMART" id="SM00184">
    <property type="entry name" value="RING"/>
    <property type="match status" value="1"/>
</dbReference>
<dbReference type="PANTHER" id="PTHR46539">
    <property type="entry name" value="E3 UBIQUITIN-PROTEIN LIGASE ATL42"/>
    <property type="match status" value="1"/>
</dbReference>
<evidence type="ECO:0000256" key="1">
    <source>
        <dbReference type="ARBA" id="ARBA00004370"/>
    </source>
</evidence>
<name>A0ABY2H1M3_9HYPO</name>
<evidence type="ECO:0000256" key="4">
    <source>
        <dbReference type="ARBA" id="ARBA00022771"/>
    </source>
</evidence>
<keyword evidence="2 10" id="KW-0812">Transmembrane</keyword>
<sequence length="184" mass="21027">MNYDDFPIRSRIIGSASLARRNATDVPSSPSTNHDYVPIIVMTVIVLTIIGIFFLLAQYTKVLDRKKPREGQDDPENAQNAGRMEKLNQRVPNQSYRSWKSRRESASGAVKKDTTFVVCAICLETLRDDDPIRLLQCDHIFHSLCLAKWFLKKHETCPLCKASFMRSPDKPKSPVQIPERAHTR</sequence>
<dbReference type="GeneID" id="300577960"/>
<evidence type="ECO:0000256" key="9">
    <source>
        <dbReference type="SAM" id="MobiDB-lite"/>
    </source>
</evidence>
<dbReference type="PROSITE" id="PS50089">
    <property type="entry name" value="ZF_RING_2"/>
    <property type="match status" value="1"/>
</dbReference>